<keyword evidence="2" id="KW-1185">Reference proteome</keyword>
<dbReference type="EMBL" id="CADIKR010000009">
    <property type="protein sequence ID" value="CAB3918702.1"/>
    <property type="molecule type" value="Genomic_DNA"/>
</dbReference>
<proteinExistence type="predicted"/>
<evidence type="ECO:0008006" key="3">
    <source>
        <dbReference type="Google" id="ProtNLM"/>
    </source>
</evidence>
<accession>A0ABM8LL06</accession>
<protein>
    <recommendedName>
        <fullName evidence="3">Lysozyme</fullName>
    </recommendedName>
</protein>
<evidence type="ECO:0000313" key="2">
    <source>
        <dbReference type="Proteomes" id="UP000507140"/>
    </source>
</evidence>
<name>A0ABM8LL06_9BURK</name>
<evidence type="ECO:0000313" key="1">
    <source>
        <dbReference type="EMBL" id="CAB3918702.1"/>
    </source>
</evidence>
<reference evidence="1 2" key="1">
    <citation type="submission" date="2020-04" db="EMBL/GenBank/DDBJ databases">
        <authorList>
            <person name="De Canck E."/>
        </authorList>
    </citation>
    <scope>NUCLEOTIDE SEQUENCE [LARGE SCALE GENOMIC DNA]</scope>
    <source>
        <strain evidence="1 2">LMG 3415</strain>
    </source>
</reference>
<dbReference type="RefSeq" id="WP_180100542.1">
    <property type="nucleotide sequence ID" value="NZ_CADIKR010000009.1"/>
</dbReference>
<dbReference type="Proteomes" id="UP000507140">
    <property type="component" value="Unassembled WGS sequence"/>
</dbReference>
<comment type="caution">
    <text evidence="1">The sequence shown here is derived from an EMBL/GenBank/DDBJ whole genome shotgun (WGS) entry which is preliminary data.</text>
</comment>
<sequence length="166" mass="17999">MTLSEIMAGGINPALAQLPNEMDTPEARIMLLAIGLQESRFEHRRQLVGSPPRPAGPGKSFWQAEQGGGMVHGVRLHSATRAAAAHLYLARGVPARDAAIWNAIENDDVLAAGLARLLLWSDPGRLPAIGDEQGAWNFYLRTWRPGKPHAQTWPALYARAAAEVIP</sequence>
<gene>
    <name evidence="1" type="ORF">LMG3415_05391</name>
</gene>
<organism evidence="1 2">
    <name type="scientific">Achromobacter mucicolens</name>
    <dbReference type="NCBI Taxonomy" id="1389922"/>
    <lineage>
        <taxon>Bacteria</taxon>
        <taxon>Pseudomonadati</taxon>
        <taxon>Pseudomonadota</taxon>
        <taxon>Betaproteobacteria</taxon>
        <taxon>Burkholderiales</taxon>
        <taxon>Alcaligenaceae</taxon>
        <taxon>Achromobacter</taxon>
    </lineage>
</organism>